<dbReference type="Proteomes" id="UP000076722">
    <property type="component" value="Unassembled WGS sequence"/>
</dbReference>
<dbReference type="EMBL" id="KV419398">
    <property type="protein sequence ID" value="KZS96864.1"/>
    <property type="molecule type" value="Genomic_DNA"/>
</dbReference>
<proteinExistence type="predicted"/>
<dbReference type="STRING" id="1314777.A0A164YFI6"/>
<organism evidence="2 3">
    <name type="scientific">Sistotremastrum niveocremeum HHB9708</name>
    <dbReference type="NCBI Taxonomy" id="1314777"/>
    <lineage>
        <taxon>Eukaryota</taxon>
        <taxon>Fungi</taxon>
        <taxon>Dikarya</taxon>
        <taxon>Basidiomycota</taxon>
        <taxon>Agaricomycotina</taxon>
        <taxon>Agaricomycetes</taxon>
        <taxon>Sistotremastrales</taxon>
        <taxon>Sistotremastraceae</taxon>
        <taxon>Sertulicium</taxon>
        <taxon>Sertulicium niveocremeum</taxon>
    </lineage>
</organism>
<gene>
    <name evidence="2" type="ORF">SISNIDRAFT_493708</name>
</gene>
<accession>A0A164YFI6</accession>
<feature type="compositionally biased region" description="Pro residues" evidence="1">
    <location>
        <begin position="72"/>
        <end position="82"/>
    </location>
</feature>
<feature type="region of interest" description="Disordered" evidence="1">
    <location>
        <begin position="55"/>
        <end position="177"/>
    </location>
</feature>
<dbReference type="OrthoDB" id="2507336at2759"/>
<feature type="compositionally biased region" description="Pro residues" evidence="1">
    <location>
        <begin position="117"/>
        <end position="126"/>
    </location>
</feature>
<reference evidence="2 3" key="1">
    <citation type="journal article" date="2016" name="Mol. Biol. Evol.">
        <title>Comparative Genomics of Early-Diverging Mushroom-Forming Fungi Provides Insights into the Origins of Lignocellulose Decay Capabilities.</title>
        <authorList>
            <person name="Nagy L.G."/>
            <person name="Riley R."/>
            <person name="Tritt A."/>
            <person name="Adam C."/>
            <person name="Daum C."/>
            <person name="Floudas D."/>
            <person name="Sun H."/>
            <person name="Yadav J.S."/>
            <person name="Pangilinan J."/>
            <person name="Larsson K.H."/>
            <person name="Matsuura K."/>
            <person name="Barry K."/>
            <person name="Labutti K."/>
            <person name="Kuo R."/>
            <person name="Ohm R.A."/>
            <person name="Bhattacharya S.S."/>
            <person name="Shirouzu T."/>
            <person name="Yoshinaga Y."/>
            <person name="Martin F.M."/>
            <person name="Grigoriev I.V."/>
            <person name="Hibbett D.S."/>
        </authorList>
    </citation>
    <scope>NUCLEOTIDE SEQUENCE [LARGE SCALE GENOMIC DNA]</scope>
    <source>
        <strain evidence="2 3">HHB9708</strain>
    </source>
</reference>
<protein>
    <submittedName>
        <fullName evidence="2">Uncharacterized protein</fullName>
    </submittedName>
</protein>
<dbReference type="AlphaFoldDB" id="A0A164YFI6"/>
<sequence length="177" mass="19018">MSTKSTYKGAPPKYLNDFSKALASEVRILLAEVGKLRDERRALQYEIAELMAVKSKHGAGGEYSPDWKPKVEAPPPPAPEPAPAAIEGIPPAKPAWRTVHKRPERKPKEPKAIAAAPAPPPPPVPAVEPAKQPAWSTWKPNPLLAPTPKLATVAAPLPTPRPAGLFGNDGPEDKLRR</sequence>
<evidence type="ECO:0000256" key="1">
    <source>
        <dbReference type="SAM" id="MobiDB-lite"/>
    </source>
</evidence>
<evidence type="ECO:0000313" key="3">
    <source>
        <dbReference type="Proteomes" id="UP000076722"/>
    </source>
</evidence>
<evidence type="ECO:0000313" key="2">
    <source>
        <dbReference type="EMBL" id="KZS96864.1"/>
    </source>
</evidence>
<keyword evidence="3" id="KW-1185">Reference proteome</keyword>
<name>A0A164YFI6_9AGAM</name>